<feature type="domain" description="Polysaccharide pyruvyl transferase" evidence="1">
    <location>
        <begin position="12"/>
        <end position="315"/>
    </location>
</feature>
<dbReference type="GO" id="GO:0016740">
    <property type="term" value="F:transferase activity"/>
    <property type="evidence" value="ECO:0007669"/>
    <property type="project" value="UniProtKB-KW"/>
</dbReference>
<dbReference type="AlphaFoldDB" id="A0A3E0UD06"/>
<dbReference type="OrthoDB" id="6058856at2"/>
<reference evidence="2 3" key="1">
    <citation type="submission" date="2018-08" db="EMBL/GenBank/DDBJ databases">
        <title>Thalassotalea euphylliae genome.</title>
        <authorList>
            <person name="Summers S."/>
            <person name="Rice S.A."/>
            <person name="Freckelton M.L."/>
            <person name="Nedved B.T."/>
            <person name="Hadfield M.G."/>
        </authorList>
    </citation>
    <scope>NUCLEOTIDE SEQUENCE [LARGE SCALE GENOMIC DNA]</scope>
    <source>
        <strain evidence="2 3">H2</strain>
    </source>
</reference>
<dbReference type="Proteomes" id="UP000256999">
    <property type="component" value="Unassembled WGS sequence"/>
</dbReference>
<dbReference type="EMBL" id="QUOV01000001">
    <property type="protein sequence ID" value="REL34901.1"/>
    <property type="molecule type" value="Genomic_DNA"/>
</dbReference>
<dbReference type="PANTHER" id="PTHR36836:SF1">
    <property type="entry name" value="COLANIC ACID BIOSYNTHESIS PROTEIN WCAK"/>
    <property type="match status" value="1"/>
</dbReference>
<gene>
    <name evidence="2" type="ORF">DXX92_05720</name>
</gene>
<evidence type="ECO:0000313" key="3">
    <source>
        <dbReference type="Proteomes" id="UP000256999"/>
    </source>
</evidence>
<name>A0A3E0UD06_9GAMM</name>
<sequence>MFIEIKGVQFVNKGAELMLASVVERVKQYWPDAEIVLEGNPFSPYKSRALLGAYQKLSLRKNVLDLNSFAYYLPKSVRNYLKKWGIVTEADIDVVLDAAGFAYGDQWGALKVTHLGGELNRYKKHGCKYIFLPQALGPFTREKDIKTLKASLPNASLICAREEDSYNNIRGIIGDASNLIQMPDFTNAVKGIVPDYWQGGDKKVCFVPNSNMIGVKNRNLDWKKNYISIMQMLIERVKQQGFIPVLLNHEGEGDRDICDQLNALFDNSIEVIEESHPLKVKGIIGASKAIVCSRFHGCVSALSQGVPNLGTSWSHKYEQLYREYEVSELLIDPLASEDALVESMDNVLNDNQEFVNCINKNADKYKAITEEMWSRVVAVVNG</sequence>
<evidence type="ECO:0000313" key="2">
    <source>
        <dbReference type="EMBL" id="REL34901.1"/>
    </source>
</evidence>
<dbReference type="RefSeq" id="WP_115999576.1">
    <property type="nucleotide sequence ID" value="NZ_QUOV01000001.1"/>
</dbReference>
<keyword evidence="2" id="KW-0808">Transferase</keyword>
<dbReference type="InterPro" id="IPR007345">
    <property type="entry name" value="Polysacch_pyruvyl_Trfase"/>
</dbReference>
<dbReference type="Pfam" id="PF04230">
    <property type="entry name" value="PS_pyruv_trans"/>
    <property type="match status" value="1"/>
</dbReference>
<organism evidence="2 3">
    <name type="scientific">Thalassotalea euphylliae</name>
    <dbReference type="NCBI Taxonomy" id="1655234"/>
    <lineage>
        <taxon>Bacteria</taxon>
        <taxon>Pseudomonadati</taxon>
        <taxon>Pseudomonadota</taxon>
        <taxon>Gammaproteobacteria</taxon>
        <taxon>Alteromonadales</taxon>
        <taxon>Colwelliaceae</taxon>
        <taxon>Thalassotalea</taxon>
    </lineage>
</organism>
<protein>
    <submittedName>
        <fullName evidence="2">Polysaccharide pyruvyl transferase family protein</fullName>
    </submittedName>
</protein>
<evidence type="ECO:0000259" key="1">
    <source>
        <dbReference type="Pfam" id="PF04230"/>
    </source>
</evidence>
<accession>A0A3E0UD06</accession>
<dbReference type="PANTHER" id="PTHR36836">
    <property type="entry name" value="COLANIC ACID BIOSYNTHESIS PROTEIN WCAK"/>
    <property type="match status" value="1"/>
</dbReference>
<proteinExistence type="predicted"/>
<comment type="caution">
    <text evidence="2">The sequence shown here is derived from an EMBL/GenBank/DDBJ whole genome shotgun (WGS) entry which is preliminary data.</text>
</comment>